<evidence type="ECO:0000256" key="3">
    <source>
        <dbReference type="ARBA" id="ARBA00022692"/>
    </source>
</evidence>
<dbReference type="InterPro" id="IPR021765">
    <property type="entry name" value="UstYa-like"/>
</dbReference>
<evidence type="ECO:0000256" key="1">
    <source>
        <dbReference type="ARBA" id="ARBA00004167"/>
    </source>
</evidence>
<sequence>MSMVKPDGTLSFATWAHVDHCIDSVRQQLICQADIAAFTFDWRADKLLEPMIDTIHVCRNFTKIQEWAENHYVNLTNAMKKLHVENGEIVNYTGTYNPEEFLVEHENAYAPAWWLELGIEDYFDDNTLSTLSSIRSPGKHN</sequence>
<dbReference type="PANTHER" id="PTHR33365:SF4">
    <property type="entry name" value="CYCLOCHLOROTINE BIOSYNTHESIS PROTEIN O"/>
    <property type="match status" value="1"/>
</dbReference>
<name>A0A2P5HLB5_DIAHE</name>
<dbReference type="AlphaFoldDB" id="A0A2P5HLB5"/>
<evidence type="ECO:0000256" key="4">
    <source>
        <dbReference type="ARBA" id="ARBA00022989"/>
    </source>
</evidence>
<dbReference type="GO" id="GO:0016020">
    <property type="term" value="C:membrane"/>
    <property type="evidence" value="ECO:0007669"/>
    <property type="project" value="UniProtKB-SubCell"/>
</dbReference>
<evidence type="ECO:0000313" key="10">
    <source>
        <dbReference type="EMBL" id="POS71058.1"/>
    </source>
</evidence>
<proteinExistence type="inferred from homology"/>
<reference evidence="10" key="1">
    <citation type="submission" date="2017-09" db="EMBL/GenBank/DDBJ databases">
        <title>Polyketide synthases of a Diaporthe helianthi virulent isolate.</title>
        <authorList>
            <person name="Baroncelli R."/>
        </authorList>
    </citation>
    <scope>NUCLEOTIDE SEQUENCE [LARGE SCALE GENOMIC DNA]</scope>
    <source>
        <strain evidence="10">7/96</strain>
    </source>
</reference>
<dbReference type="OrthoDB" id="3687641at2759"/>
<evidence type="ECO:0000256" key="5">
    <source>
        <dbReference type="ARBA" id="ARBA00023002"/>
    </source>
</evidence>
<keyword evidence="4" id="KW-1133">Transmembrane helix</keyword>
<dbReference type="EMBL" id="MAVT02001392">
    <property type="protein sequence ID" value="POS71058.1"/>
    <property type="molecule type" value="Genomic_DNA"/>
</dbReference>
<evidence type="ECO:0000256" key="9">
    <source>
        <dbReference type="ARBA" id="ARBA00035112"/>
    </source>
</evidence>
<comment type="caution">
    <text evidence="10">The sequence shown here is derived from an EMBL/GenBank/DDBJ whole genome shotgun (WGS) entry which is preliminary data.</text>
</comment>
<keyword evidence="5" id="KW-0560">Oxidoreductase</keyword>
<comment type="pathway">
    <text evidence="2">Mycotoxin biosynthesis.</text>
</comment>
<keyword evidence="6" id="KW-0843">Virulence</keyword>
<evidence type="ECO:0000256" key="6">
    <source>
        <dbReference type="ARBA" id="ARBA00023026"/>
    </source>
</evidence>
<comment type="subcellular location">
    <subcellularLocation>
        <location evidence="1">Membrane</location>
        <topology evidence="1">Single-pass membrane protein</topology>
    </subcellularLocation>
</comment>
<gene>
    <name evidence="10" type="ORF">DHEL01_v210548</name>
</gene>
<dbReference type="GO" id="GO:0016491">
    <property type="term" value="F:oxidoreductase activity"/>
    <property type="evidence" value="ECO:0007669"/>
    <property type="project" value="UniProtKB-KW"/>
</dbReference>
<protein>
    <submittedName>
        <fullName evidence="10">Uncharacterized protein</fullName>
    </submittedName>
</protein>
<organism evidence="10 11">
    <name type="scientific">Diaporthe helianthi</name>
    <dbReference type="NCBI Taxonomy" id="158607"/>
    <lineage>
        <taxon>Eukaryota</taxon>
        <taxon>Fungi</taxon>
        <taxon>Dikarya</taxon>
        <taxon>Ascomycota</taxon>
        <taxon>Pezizomycotina</taxon>
        <taxon>Sordariomycetes</taxon>
        <taxon>Sordariomycetidae</taxon>
        <taxon>Diaporthales</taxon>
        <taxon>Diaporthaceae</taxon>
        <taxon>Diaporthe</taxon>
    </lineage>
</organism>
<evidence type="ECO:0000256" key="7">
    <source>
        <dbReference type="ARBA" id="ARBA00023136"/>
    </source>
</evidence>
<comment type="similarity">
    <text evidence="9">Belongs to the ustYa family.</text>
</comment>
<keyword evidence="11" id="KW-1185">Reference proteome</keyword>
<evidence type="ECO:0000313" key="11">
    <source>
        <dbReference type="Proteomes" id="UP000094444"/>
    </source>
</evidence>
<evidence type="ECO:0000256" key="8">
    <source>
        <dbReference type="ARBA" id="ARBA00023180"/>
    </source>
</evidence>
<dbReference type="GO" id="GO:0043386">
    <property type="term" value="P:mycotoxin biosynthetic process"/>
    <property type="evidence" value="ECO:0007669"/>
    <property type="project" value="InterPro"/>
</dbReference>
<dbReference type="Proteomes" id="UP000094444">
    <property type="component" value="Unassembled WGS sequence"/>
</dbReference>
<keyword evidence="7" id="KW-0472">Membrane</keyword>
<dbReference type="InParanoid" id="A0A2P5HLB5"/>
<dbReference type="PANTHER" id="PTHR33365">
    <property type="entry name" value="YALI0B05434P"/>
    <property type="match status" value="1"/>
</dbReference>
<accession>A0A2P5HLB5</accession>
<keyword evidence="8" id="KW-0325">Glycoprotein</keyword>
<keyword evidence="3" id="KW-0812">Transmembrane</keyword>
<dbReference type="Pfam" id="PF11807">
    <property type="entry name" value="UstYa"/>
    <property type="match status" value="1"/>
</dbReference>
<evidence type="ECO:0000256" key="2">
    <source>
        <dbReference type="ARBA" id="ARBA00004685"/>
    </source>
</evidence>